<sequence>MNATPERTHTANTILTDRLLLQIPAGQMSAVLDIIPSSAGGIVLTGEKATALHPSLRERLCGPLLIDRRCYAGGKSRRKAGAEPISRAWLDAQRALDVPSVLTDSGYVGKEDKAALQTVLSQAKRAGADVTAVLPLHSSWLLTPWVDHLVGEICSHETPVALVLEHRSDPLGSIRAVSGLRRLLERATVPVSLLSTDVSGLGAIAHGALWAAMGATSSLRHLYPEDASPPPNTGTPRRHTLVLPLLALMTVDKILEGVQATLEDPDLMRDVWTCDCRVCGSRTMDWLATASPTELAAHTFEPLLHLHEGITTLLPHQRPGSWLAKCKDAIHRHHELNAQRRLSWGVPKYLQAWVKSYATPSATGRA</sequence>
<protein>
    <submittedName>
        <fullName evidence="1">Uncharacterized protein</fullName>
    </submittedName>
</protein>
<comment type="caution">
    <text evidence="1">The sequence shown here is derived from an EMBL/GenBank/DDBJ whole genome shotgun (WGS) entry which is preliminary data.</text>
</comment>
<evidence type="ECO:0000313" key="2">
    <source>
        <dbReference type="Proteomes" id="UP001552427"/>
    </source>
</evidence>
<dbReference type="EMBL" id="JBFARM010000003">
    <property type="protein sequence ID" value="MEV4286333.1"/>
    <property type="molecule type" value="Genomic_DNA"/>
</dbReference>
<proteinExistence type="predicted"/>
<name>A0ABV3H1B9_9ACTN</name>
<evidence type="ECO:0000313" key="1">
    <source>
        <dbReference type="EMBL" id="MEV4286333.1"/>
    </source>
</evidence>
<dbReference type="Proteomes" id="UP001552427">
    <property type="component" value="Unassembled WGS sequence"/>
</dbReference>
<reference evidence="1 2" key="1">
    <citation type="submission" date="2024-06" db="EMBL/GenBank/DDBJ databases">
        <title>The Natural Products Discovery Center: Release of the First 8490 Sequenced Strains for Exploring Actinobacteria Biosynthetic Diversity.</title>
        <authorList>
            <person name="Kalkreuter E."/>
            <person name="Kautsar S.A."/>
            <person name="Yang D."/>
            <person name="Bader C.D."/>
            <person name="Teijaro C.N."/>
            <person name="Fluegel L."/>
            <person name="Davis C.M."/>
            <person name="Simpson J.R."/>
            <person name="Lauterbach L."/>
            <person name="Steele A.D."/>
            <person name="Gui C."/>
            <person name="Meng S."/>
            <person name="Li G."/>
            <person name="Viehrig K."/>
            <person name="Ye F."/>
            <person name="Su P."/>
            <person name="Kiefer A.F."/>
            <person name="Nichols A."/>
            <person name="Cepeda A.J."/>
            <person name="Yan W."/>
            <person name="Fan B."/>
            <person name="Jiang Y."/>
            <person name="Adhikari A."/>
            <person name="Zheng C.-J."/>
            <person name="Schuster L."/>
            <person name="Cowan T.M."/>
            <person name="Smanski M.J."/>
            <person name="Chevrette M.G."/>
            <person name="De Carvalho L.P.S."/>
            <person name="Shen B."/>
        </authorList>
    </citation>
    <scope>NUCLEOTIDE SEQUENCE [LARGE SCALE GENOMIC DNA]</scope>
    <source>
        <strain evidence="1 2">NPDC049574</strain>
    </source>
</reference>
<accession>A0ABV3H1B9</accession>
<gene>
    <name evidence="1" type="ORF">AB0K40_12600</name>
</gene>
<keyword evidence="2" id="KW-1185">Reference proteome</keyword>
<organism evidence="1 2">
    <name type="scientific">Nonomuraea bangladeshensis</name>
    <dbReference type="NCBI Taxonomy" id="404385"/>
    <lineage>
        <taxon>Bacteria</taxon>
        <taxon>Bacillati</taxon>
        <taxon>Actinomycetota</taxon>
        <taxon>Actinomycetes</taxon>
        <taxon>Streptosporangiales</taxon>
        <taxon>Streptosporangiaceae</taxon>
        <taxon>Nonomuraea</taxon>
    </lineage>
</organism>
<dbReference type="RefSeq" id="WP_364448299.1">
    <property type="nucleotide sequence ID" value="NZ_JBFARM010000003.1"/>
</dbReference>